<dbReference type="InterPro" id="IPR001482">
    <property type="entry name" value="T2SS/T4SS_dom"/>
</dbReference>
<dbReference type="Gene3D" id="3.40.50.300">
    <property type="entry name" value="P-loop containing nucleotide triphosphate hydrolases"/>
    <property type="match status" value="1"/>
</dbReference>
<dbReference type="PANTHER" id="PTHR30258">
    <property type="entry name" value="TYPE II SECRETION SYSTEM PROTEIN GSPE-RELATED"/>
    <property type="match status" value="1"/>
</dbReference>
<dbReference type="InterPro" id="IPR027417">
    <property type="entry name" value="P-loop_NTPase"/>
</dbReference>
<evidence type="ECO:0000313" key="5">
    <source>
        <dbReference type="EMBL" id="SMH40632.1"/>
    </source>
</evidence>
<sequence length="355" mass="40614">MEIEKFAENLILEARNKGASDVHLLPELTHYFLFFRISGEMQKHSLVESKEANRLISYFKYLSGMDVGERRKPQSGSVQLALKESKQALRFSTISNFRSQESLVIRLLNKMHTGSLKYTTFFQNEVIKMNELVRFKSGLILFSGPVGSGKTTTMYQLIKDYHSERSQQVITVEDPVEIEETSFLQTEVNEKAGIYYETLLKSSLRHHPDTMIIGEIRDEETAKMVIRGALTGHLIIATIHAKNAVGVLSRLLELGVTIDQLRQTLLGIIFQKLVPKRCFFCEEETLAVCSHFKGYGKRAVIYEVLTKNELQSCLSTESILNNQQTDTPRSFNRLLRKAYAYGYITTTTFQKYQIP</sequence>
<proteinExistence type="inferred from homology"/>
<dbReference type="STRING" id="1073423.SAMN04488700_2398"/>
<dbReference type="OrthoDB" id="9808272at2"/>
<dbReference type="PROSITE" id="PS00662">
    <property type="entry name" value="T2SP_E"/>
    <property type="match status" value="1"/>
</dbReference>
<evidence type="ECO:0000313" key="6">
    <source>
        <dbReference type="Proteomes" id="UP000193435"/>
    </source>
</evidence>
<dbReference type="InterPro" id="IPR047667">
    <property type="entry name" value="ATPase_ComGA"/>
</dbReference>
<dbReference type="EMBL" id="FXBJ01000002">
    <property type="protein sequence ID" value="SMH40632.1"/>
    <property type="molecule type" value="Genomic_DNA"/>
</dbReference>
<dbReference type="PANTHER" id="PTHR30258:SF2">
    <property type="entry name" value="COMG OPERON PROTEIN 1"/>
    <property type="match status" value="1"/>
</dbReference>
<dbReference type="GO" id="GO:0016887">
    <property type="term" value="F:ATP hydrolysis activity"/>
    <property type="evidence" value="ECO:0007669"/>
    <property type="project" value="TreeGrafter"/>
</dbReference>
<protein>
    <submittedName>
        <fullName evidence="5">Competence protein ComGA</fullName>
    </submittedName>
</protein>
<dbReference type="Pfam" id="PF00437">
    <property type="entry name" value="T2SSE"/>
    <property type="match status" value="1"/>
</dbReference>
<evidence type="ECO:0000256" key="2">
    <source>
        <dbReference type="ARBA" id="ARBA00022741"/>
    </source>
</evidence>
<dbReference type="SUPFAM" id="SSF52540">
    <property type="entry name" value="P-loop containing nucleoside triphosphate hydrolases"/>
    <property type="match status" value="1"/>
</dbReference>
<feature type="domain" description="Bacterial type II secretion system protein E" evidence="4">
    <location>
        <begin position="204"/>
        <end position="218"/>
    </location>
</feature>
<dbReference type="Gene3D" id="3.30.450.90">
    <property type="match status" value="1"/>
</dbReference>
<gene>
    <name evidence="5" type="ORF">SAMN04488700_2398</name>
</gene>
<reference evidence="5 6" key="1">
    <citation type="submission" date="2017-04" db="EMBL/GenBank/DDBJ databases">
        <authorList>
            <person name="Afonso C.L."/>
            <person name="Miller P.J."/>
            <person name="Scott M.A."/>
            <person name="Spackman E."/>
            <person name="Goraichik I."/>
            <person name="Dimitrov K.M."/>
            <person name="Suarez D.L."/>
            <person name="Swayne D.E."/>
        </authorList>
    </citation>
    <scope>NUCLEOTIDE SEQUENCE [LARGE SCALE GENOMIC DNA]</scope>
    <source>
        <strain evidence="5 6">LMG26642</strain>
    </source>
</reference>
<comment type="similarity">
    <text evidence="1">Belongs to the GSP E family.</text>
</comment>
<dbReference type="AlphaFoldDB" id="A0A1X7NRD6"/>
<dbReference type="NCBIfam" id="NF041000">
    <property type="entry name" value="ATPase_ComGA"/>
    <property type="match status" value="1"/>
</dbReference>
<dbReference type="RefSeq" id="WP_085560412.1">
    <property type="nucleotide sequence ID" value="NZ_FOAH01000031.1"/>
</dbReference>
<keyword evidence="3" id="KW-0067">ATP-binding</keyword>
<evidence type="ECO:0000256" key="1">
    <source>
        <dbReference type="ARBA" id="ARBA00006611"/>
    </source>
</evidence>
<accession>A0A1X7NRD6</accession>
<evidence type="ECO:0000259" key="4">
    <source>
        <dbReference type="PROSITE" id="PS00662"/>
    </source>
</evidence>
<organism evidence="5 6">
    <name type="scientific">Carnobacterium iners</name>
    <dbReference type="NCBI Taxonomy" id="1073423"/>
    <lineage>
        <taxon>Bacteria</taxon>
        <taxon>Bacillati</taxon>
        <taxon>Bacillota</taxon>
        <taxon>Bacilli</taxon>
        <taxon>Lactobacillales</taxon>
        <taxon>Carnobacteriaceae</taxon>
        <taxon>Carnobacterium</taxon>
    </lineage>
</organism>
<name>A0A1X7NRD6_9LACT</name>
<keyword evidence="2" id="KW-0547">Nucleotide-binding</keyword>
<dbReference type="CDD" id="cd01129">
    <property type="entry name" value="PulE-GspE-like"/>
    <property type="match status" value="1"/>
</dbReference>
<keyword evidence="6" id="KW-1185">Reference proteome</keyword>
<dbReference type="GO" id="GO:0005524">
    <property type="term" value="F:ATP binding"/>
    <property type="evidence" value="ECO:0007669"/>
    <property type="project" value="UniProtKB-KW"/>
</dbReference>
<dbReference type="Proteomes" id="UP000193435">
    <property type="component" value="Unassembled WGS sequence"/>
</dbReference>
<dbReference type="GO" id="GO:0005886">
    <property type="term" value="C:plasma membrane"/>
    <property type="evidence" value="ECO:0007669"/>
    <property type="project" value="TreeGrafter"/>
</dbReference>
<evidence type="ECO:0000256" key="3">
    <source>
        <dbReference type="ARBA" id="ARBA00022840"/>
    </source>
</evidence>